<proteinExistence type="predicted"/>
<gene>
    <name evidence="2" type="ORF">K7472_14165</name>
</gene>
<organism evidence="2 3">
    <name type="scientific">Streptantibioticus parmotrematis</name>
    <dbReference type="NCBI Taxonomy" id="2873249"/>
    <lineage>
        <taxon>Bacteria</taxon>
        <taxon>Bacillati</taxon>
        <taxon>Actinomycetota</taxon>
        <taxon>Actinomycetes</taxon>
        <taxon>Kitasatosporales</taxon>
        <taxon>Streptomycetaceae</taxon>
        <taxon>Streptantibioticus</taxon>
    </lineage>
</organism>
<protein>
    <recommendedName>
        <fullName evidence="4">SHOCT domain-containing protein</fullName>
    </recommendedName>
</protein>
<evidence type="ECO:0008006" key="4">
    <source>
        <dbReference type="Google" id="ProtNLM"/>
    </source>
</evidence>
<feature type="compositionally biased region" description="Low complexity" evidence="1">
    <location>
        <begin position="38"/>
        <end position="53"/>
    </location>
</feature>
<evidence type="ECO:0000313" key="2">
    <source>
        <dbReference type="EMBL" id="MBY8885994.1"/>
    </source>
</evidence>
<dbReference type="Proteomes" id="UP001198565">
    <property type="component" value="Unassembled WGS sequence"/>
</dbReference>
<evidence type="ECO:0000256" key="1">
    <source>
        <dbReference type="SAM" id="MobiDB-lite"/>
    </source>
</evidence>
<feature type="region of interest" description="Disordered" evidence="1">
    <location>
        <begin position="33"/>
        <end position="74"/>
    </location>
</feature>
<reference evidence="2 3" key="1">
    <citation type="submission" date="2021-08" db="EMBL/GenBank/DDBJ databases">
        <title>Streptomyces sp. PTM05 isolated from lichen.</title>
        <authorList>
            <person name="Somphong A."/>
            <person name="Phongsopitanun W."/>
            <person name="Tanasupawat S."/>
        </authorList>
    </citation>
    <scope>NUCLEOTIDE SEQUENCE [LARGE SCALE GENOMIC DNA]</scope>
    <source>
        <strain evidence="2 3">Ptm05</strain>
    </source>
</reference>
<keyword evidence="3" id="KW-1185">Reference proteome</keyword>
<name>A0ABS7QTH9_9ACTN</name>
<feature type="compositionally biased region" description="Pro residues" evidence="1">
    <location>
        <begin position="54"/>
        <end position="69"/>
    </location>
</feature>
<evidence type="ECO:0000313" key="3">
    <source>
        <dbReference type="Proteomes" id="UP001198565"/>
    </source>
</evidence>
<dbReference type="EMBL" id="JAINVZ010000008">
    <property type="protein sequence ID" value="MBY8885994.1"/>
    <property type="molecule type" value="Genomic_DNA"/>
</dbReference>
<feature type="compositionally biased region" description="Basic and acidic residues" evidence="1">
    <location>
        <begin position="100"/>
        <end position="109"/>
    </location>
</feature>
<accession>A0ABS7QTH9</accession>
<dbReference type="RefSeq" id="WP_222977790.1">
    <property type="nucleotide sequence ID" value="NZ_JAINVZ010000008.1"/>
</dbReference>
<sequence>MTGTVVLLTLLLMCAPGLSTMLFARRAERRDNARRAVRVSADASDGEQGAPPTAVGPPPPFDTPAPVEPLSPADALERSLCAARLAGELGRHEYRARMERLAREEDVRRPLSVPRSGDK</sequence>
<comment type="caution">
    <text evidence="2">The sequence shown here is derived from an EMBL/GenBank/DDBJ whole genome shotgun (WGS) entry which is preliminary data.</text>
</comment>
<feature type="region of interest" description="Disordered" evidence="1">
    <location>
        <begin position="100"/>
        <end position="119"/>
    </location>
</feature>